<dbReference type="InterPro" id="IPR036116">
    <property type="entry name" value="FN3_sf"/>
</dbReference>
<dbReference type="InterPro" id="IPR000772">
    <property type="entry name" value="Ricin_B_lectin"/>
</dbReference>
<dbReference type="SUPFAM" id="SSF49265">
    <property type="entry name" value="Fibronectin type III"/>
    <property type="match status" value="1"/>
</dbReference>
<dbReference type="InterPro" id="IPR022409">
    <property type="entry name" value="PKD/Chitinase_dom"/>
</dbReference>
<dbReference type="SMART" id="SM00089">
    <property type="entry name" value="PKD"/>
    <property type="match status" value="1"/>
</dbReference>
<dbReference type="SMART" id="SM00060">
    <property type="entry name" value="FN3"/>
    <property type="match status" value="1"/>
</dbReference>
<gene>
    <name evidence="2" type="ORF">IC229_17125</name>
</gene>
<dbReference type="PROSITE" id="PS50093">
    <property type="entry name" value="PKD"/>
    <property type="match status" value="1"/>
</dbReference>
<dbReference type="SUPFAM" id="SSF50952">
    <property type="entry name" value="Soluble quinoprotein glucose dehydrogenase"/>
    <property type="match status" value="1"/>
</dbReference>
<dbReference type="CDD" id="cd00146">
    <property type="entry name" value="PKD"/>
    <property type="match status" value="1"/>
</dbReference>
<dbReference type="SMART" id="SM00458">
    <property type="entry name" value="RICIN"/>
    <property type="match status" value="2"/>
</dbReference>
<dbReference type="Gene3D" id="2.60.40.10">
    <property type="entry name" value="Immunoglobulins"/>
    <property type="match status" value="3"/>
</dbReference>
<dbReference type="RefSeq" id="WP_190888222.1">
    <property type="nucleotide sequence ID" value="NZ_JACWZY010000014.1"/>
</dbReference>
<proteinExistence type="predicted"/>
<evidence type="ECO:0000259" key="1">
    <source>
        <dbReference type="PROSITE" id="PS50093"/>
    </source>
</evidence>
<dbReference type="InterPro" id="IPR035986">
    <property type="entry name" value="PKD_dom_sf"/>
</dbReference>
<dbReference type="EMBL" id="JACWZY010000014">
    <property type="protein sequence ID" value="MBD2702375.1"/>
    <property type="molecule type" value="Genomic_DNA"/>
</dbReference>
<keyword evidence="3" id="KW-1185">Reference proteome</keyword>
<name>A0A927AT20_9BACT</name>
<dbReference type="Pfam" id="PF00041">
    <property type="entry name" value="fn3"/>
    <property type="match status" value="1"/>
</dbReference>
<dbReference type="NCBIfam" id="TIGR04183">
    <property type="entry name" value="Por_Secre_tail"/>
    <property type="match status" value="1"/>
</dbReference>
<dbReference type="Gene3D" id="2.80.10.50">
    <property type="match status" value="2"/>
</dbReference>
<evidence type="ECO:0000313" key="3">
    <source>
        <dbReference type="Proteomes" id="UP000598820"/>
    </source>
</evidence>
<dbReference type="InterPro" id="IPR012938">
    <property type="entry name" value="Glc/Sorbosone_DH"/>
</dbReference>
<dbReference type="SUPFAM" id="SSF50370">
    <property type="entry name" value="Ricin B-like lectins"/>
    <property type="match status" value="2"/>
</dbReference>
<dbReference type="PANTHER" id="PTHR19328">
    <property type="entry name" value="HEDGEHOG-INTERACTING PROTEIN"/>
    <property type="match status" value="1"/>
</dbReference>
<dbReference type="Pfam" id="PF18911">
    <property type="entry name" value="PKD_4"/>
    <property type="match status" value="1"/>
</dbReference>
<accession>A0A927AT20</accession>
<dbReference type="InterPro" id="IPR026444">
    <property type="entry name" value="Secre_tail"/>
</dbReference>
<dbReference type="PANTHER" id="PTHR19328:SF13">
    <property type="entry name" value="HIPL1 PROTEIN"/>
    <property type="match status" value="1"/>
</dbReference>
<dbReference type="Pfam" id="PF14200">
    <property type="entry name" value="RicinB_lectin_2"/>
    <property type="match status" value="3"/>
</dbReference>
<dbReference type="SUPFAM" id="SSF63829">
    <property type="entry name" value="Calcium-dependent phosphotriesterase"/>
    <property type="match status" value="1"/>
</dbReference>
<dbReference type="Gene3D" id="2.120.10.30">
    <property type="entry name" value="TolB, C-terminal domain"/>
    <property type="match status" value="1"/>
</dbReference>
<dbReference type="Pfam" id="PF18962">
    <property type="entry name" value="Por_Secre_tail"/>
    <property type="match status" value="1"/>
</dbReference>
<dbReference type="InterPro" id="IPR035992">
    <property type="entry name" value="Ricin_B-like_lectins"/>
</dbReference>
<dbReference type="InterPro" id="IPR003961">
    <property type="entry name" value="FN3_dom"/>
</dbReference>
<evidence type="ECO:0000313" key="2">
    <source>
        <dbReference type="EMBL" id="MBD2702375.1"/>
    </source>
</evidence>
<reference evidence="2" key="1">
    <citation type="submission" date="2020-09" db="EMBL/GenBank/DDBJ databases">
        <authorList>
            <person name="Kim M.K."/>
        </authorList>
    </citation>
    <scope>NUCLEOTIDE SEQUENCE</scope>
    <source>
        <strain evidence="2">BT702</strain>
    </source>
</reference>
<dbReference type="SUPFAM" id="SSF49299">
    <property type="entry name" value="PKD domain"/>
    <property type="match status" value="1"/>
</dbReference>
<dbReference type="InterPro" id="IPR013783">
    <property type="entry name" value="Ig-like_fold"/>
</dbReference>
<dbReference type="Pfam" id="PF07995">
    <property type="entry name" value="GSDH"/>
    <property type="match status" value="1"/>
</dbReference>
<feature type="domain" description="PKD" evidence="1">
    <location>
        <begin position="547"/>
        <end position="613"/>
    </location>
</feature>
<organism evidence="2 3">
    <name type="scientific">Spirosoma profusum</name>
    <dbReference type="NCBI Taxonomy" id="2771354"/>
    <lineage>
        <taxon>Bacteria</taxon>
        <taxon>Pseudomonadati</taxon>
        <taxon>Bacteroidota</taxon>
        <taxon>Cytophagia</taxon>
        <taxon>Cytophagales</taxon>
        <taxon>Cytophagaceae</taxon>
        <taxon>Spirosoma</taxon>
    </lineage>
</organism>
<dbReference type="CDD" id="cd00161">
    <property type="entry name" value="beta-trefoil_Ricin-like"/>
    <property type="match status" value="2"/>
</dbReference>
<dbReference type="Proteomes" id="UP000598820">
    <property type="component" value="Unassembled WGS sequence"/>
</dbReference>
<dbReference type="InterPro" id="IPR000601">
    <property type="entry name" value="PKD_dom"/>
</dbReference>
<dbReference type="InterPro" id="IPR011041">
    <property type="entry name" value="Quinoprot_gluc/sorb_DH_b-prop"/>
</dbReference>
<comment type="caution">
    <text evidence="2">The sequence shown here is derived from an EMBL/GenBank/DDBJ whole genome shotgun (WGS) entry which is preliminary data.</text>
</comment>
<dbReference type="AlphaFoldDB" id="A0A927AT20"/>
<sequence length="1249" mass="134519">MKNLYVESLLRRFRWSFVLLTALLLTFVSLQTVGQSVPTGFNNSLVQNGYTTPMGTVFSADGKQLFVWDKAGRVWVSDWNGVQYVKQTTAVLDISPEVGNWRDFGLLSICLDPNFATNGLIYLFYVVDRHHLLNFGTASYSATANLYFNATISRVTRYKVVKTNNVLAADESSRKILLGETKSTGVPLTHESHAGGTILFGTDGTLLISTGDNASYNTTDKGSSSDTYWQQAITDGILRTNENVGAFRAQMITSLCGKVLRLDPNTGDGVSSNPFYNSSDPRSPASRVWALGFRNPYRMGLQPGTGSTNPANGNPGNLFVGDVGWSTWEDAHVIKQGGENAGWPIFEGILVNSSYSSAAQTLENRDEPNPTNTCNKPYLTFDNLLKQASSGTTTVLNPCSGQPLVGLQRRYVHSVPLLDWHHTQTTARVPVLGSTSTTASVIGSSGSPATGTPFKGNCATGGAYYTATNFPTAYRNKYYFADYGANWIKYATLNSNGAVTAVNDFVPAGGTNGVVDIEISPLDGTLFYTNINNGEVRRISFGTNQPPIAVLTADKTVGSSPLTVQFKGDGSSDPDGDALTYAWDFGDNTSSTVANPSHTFTGTGTRSFTVRLTVTDTKGQTASQQQIISLNNTAPTVKITAPVAGSLYLLDKESTYQLKATVTDEATASLAYSWQVILRHNNHQHAEPVITEASPSVKISPVGCDGDTYYYLIKVQVTDNGGLTATDSVKIYPDCASANLAIRNLTATLNANTNANLNWSSPIAPFDEVLVAARAGSGFLDRPSGTTYTANPDFTGNGSVIEGGKVVYRGTASMVTVSNLSPQTTYYFRVFTRAGTAWSGGVEVSLTTGTTSNTTTPGAYDPASCYKITNRISGRTLTVEAASTAEGAAVKQNTFTNQDWQKWKFLSLGSNTYQLVAQHSSKVLSVQNAATNDWASINQTTNTNASNQKWIIQTDGDGFSTLKAVHSNKLLDVANQDESASVIQYAPSGAYVQYWKIEATGCTSATVAPPTSASTCYKITNRISGKSLEVEGASTTDGASVKQRTFANQAWQKWEMRTTGVANTYQFVAIHSGKALTVPNAATNDWATLTQATSVSTATNQRWLMQSVGDGFSSLKAVHSNKMLDIGNQDEGGVVIQYSLSGAYAQHWKVETVGCTAGGRLGEEVDNVVTIYPNPAQNYVLINIPVTKPTDVQLDLISPTGQRLRSEALQLNESTTYRLPLVNLPTGLYLIHLQDGKQWKQIHRLLIER</sequence>
<protein>
    <submittedName>
        <fullName evidence="2">RICIN domain-containing protein</fullName>
    </submittedName>
</protein>
<dbReference type="InterPro" id="IPR011042">
    <property type="entry name" value="6-blade_b-propeller_TolB-like"/>
</dbReference>
<dbReference type="PROSITE" id="PS50231">
    <property type="entry name" value="RICIN_B_LECTIN"/>
    <property type="match status" value="2"/>
</dbReference>